<evidence type="ECO:0000259" key="1">
    <source>
        <dbReference type="Pfam" id="PF07929"/>
    </source>
</evidence>
<feature type="domain" description="Plasmid pRiA4b Orf3-like" evidence="1">
    <location>
        <begin position="2"/>
        <end position="173"/>
    </location>
</feature>
<evidence type="ECO:0000313" key="2">
    <source>
        <dbReference type="EMBL" id="CAJ2512892.1"/>
    </source>
</evidence>
<organism evidence="2 3">
    <name type="scientific">Anthostomella pinea</name>
    <dbReference type="NCBI Taxonomy" id="933095"/>
    <lineage>
        <taxon>Eukaryota</taxon>
        <taxon>Fungi</taxon>
        <taxon>Dikarya</taxon>
        <taxon>Ascomycota</taxon>
        <taxon>Pezizomycotina</taxon>
        <taxon>Sordariomycetes</taxon>
        <taxon>Xylariomycetidae</taxon>
        <taxon>Xylariales</taxon>
        <taxon>Xylariaceae</taxon>
        <taxon>Anthostomella</taxon>
    </lineage>
</organism>
<dbReference type="Gene3D" id="3.10.290.30">
    <property type="entry name" value="MM3350-like"/>
    <property type="match status" value="1"/>
</dbReference>
<sequence>MALHQALQASFGWSNAHCFDFIVKDPNADHEPPDDMVGMIERLRLIHTNPEGPSSVPRLNHLRIVPWKAGQRFGNGDWGVDAAQNQDRFHTSTPEKQAGKTKLWNVLGDPKWDHVIELIGREPPTASFSCKERGGHGVAEDVGSSSGLNKLLAAYRSNRPNSEQKDKIKWFESMCSNADKDGLKGRESMWDIASVNEALQKINISEQRGSPNPVCNTFPGNWGGRS</sequence>
<keyword evidence="3" id="KW-1185">Reference proteome</keyword>
<reference evidence="2" key="1">
    <citation type="submission" date="2023-10" db="EMBL/GenBank/DDBJ databases">
        <authorList>
            <person name="Hackl T."/>
        </authorList>
    </citation>
    <scope>NUCLEOTIDE SEQUENCE</scope>
</reference>
<name>A0AAI8VXH9_9PEZI</name>
<evidence type="ECO:0000313" key="3">
    <source>
        <dbReference type="Proteomes" id="UP001295740"/>
    </source>
</evidence>
<dbReference type="SUPFAM" id="SSF159941">
    <property type="entry name" value="MM3350-like"/>
    <property type="match status" value="1"/>
</dbReference>
<proteinExistence type="predicted"/>
<comment type="caution">
    <text evidence="2">The sequence shown here is derived from an EMBL/GenBank/DDBJ whole genome shotgun (WGS) entry which is preliminary data.</text>
</comment>
<dbReference type="InterPro" id="IPR012912">
    <property type="entry name" value="Plasmid_pRiA4b_Orf3-like"/>
</dbReference>
<dbReference type="EMBL" id="CAUWAG010000020">
    <property type="protein sequence ID" value="CAJ2512892.1"/>
    <property type="molecule type" value="Genomic_DNA"/>
</dbReference>
<dbReference type="InterPro" id="IPR024047">
    <property type="entry name" value="MM3350-like_sf"/>
</dbReference>
<dbReference type="Pfam" id="PF07929">
    <property type="entry name" value="PRiA4_ORF3"/>
    <property type="match status" value="1"/>
</dbReference>
<protein>
    <submittedName>
        <fullName evidence="2">Uu.00g010110.m01.CDS01</fullName>
    </submittedName>
</protein>
<gene>
    <name evidence="2" type="ORF">KHLLAP_LOCUS13360</name>
</gene>
<dbReference type="AlphaFoldDB" id="A0AAI8VXH9"/>
<dbReference type="Proteomes" id="UP001295740">
    <property type="component" value="Unassembled WGS sequence"/>
</dbReference>
<accession>A0AAI8VXH9</accession>